<dbReference type="OrthoDB" id="6041230at2759"/>
<dbReference type="Proteomes" id="UP000235965">
    <property type="component" value="Unassembled WGS sequence"/>
</dbReference>
<reference evidence="2 3" key="1">
    <citation type="submission" date="2017-12" db="EMBL/GenBank/DDBJ databases">
        <title>Hemimetabolous genomes reveal molecular basis of termite eusociality.</title>
        <authorList>
            <person name="Harrison M.C."/>
            <person name="Jongepier E."/>
            <person name="Robertson H.M."/>
            <person name="Arning N."/>
            <person name="Bitard-Feildel T."/>
            <person name="Chao H."/>
            <person name="Childers C.P."/>
            <person name="Dinh H."/>
            <person name="Doddapaneni H."/>
            <person name="Dugan S."/>
            <person name="Gowin J."/>
            <person name="Greiner C."/>
            <person name="Han Y."/>
            <person name="Hu H."/>
            <person name="Hughes D.S.T."/>
            <person name="Huylmans A.-K."/>
            <person name="Kemena C."/>
            <person name="Kremer L.P.M."/>
            <person name="Lee S.L."/>
            <person name="Lopez-Ezquerra A."/>
            <person name="Mallet L."/>
            <person name="Monroy-Kuhn J.M."/>
            <person name="Moser A."/>
            <person name="Murali S.C."/>
            <person name="Muzny D.M."/>
            <person name="Otani S."/>
            <person name="Piulachs M.-D."/>
            <person name="Poelchau M."/>
            <person name="Qu J."/>
            <person name="Schaub F."/>
            <person name="Wada-Katsumata A."/>
            <person name="Worley K.C."/>
            <person name="Xie Q."/>
            <person name="Ylla G."/>
            <person name="Poulsen M."/>
            <person name="Gibbs R.A."/>
            <person name="Schal C."/>
            <person name="Richards S."/>
            <person name="Belles X."/>
            <person name="Korb J."/>
            <person name="Bornberg-Bauer E."/>
        </authorList>
    </citation>
    <scope>NUCLEOTIDE SEQUENCE [LARGE SCALE GENOMIC DNA]</scope>
    <source>
        <tissue evidence="2">Whole body</tissue>
    </source>
</reference>
<sequence>MESGLNEKTASRHNSIKDSKSSSFKHKDSFKSHEGKENHDSKSERDSRGSAGEQEVSPRIPRKFIANWRQACDRTKDRTKELLKRWRTLPESEIANAAAVARAQHEKDHGWSVHVWATWVSRVPSEEESQDSSSCSCLSQLQKEKFSHFFTHLLDWDKDSLISAQDFDALSERLRHFADWSTNSAEFHVLREVQHGFVETFIDTTVEEPHLPRTASMEHWLAQWSKMMNSARNLQDFPLWLQYFSKIIFLVINKSGSGVITRDELRVFYSSFLGFSTQKVGEVLDLAYSNMTSNGDHHLRYNIYHLCFANFLLGRHPHGPGEFLFGPFEGSIHYSAMFPIDYSALNTPPETLEPYSPNKTTNRRSVVV</sequence>
<dbReference type="Gene3D" id="1.10.238.10">
    <property type="entry name" value="EF-hand"/>
    <property type="match status" value="1"/>
</dbReference>
<accession>A0A2J7QPA7</accession>
<evidence type="ECO:0000313" key="2">
    <source>
        <dbReference type="EMBL" id="PNF30409.1"/>
    </source>
</evidence>
<gene>
    <name evidence="2" type="ORF">B7P43_G12872</name>
</gene>
<feature type="compositionally biased region" description="Basic and acidic residues" evidence="1">
    <location>
        <begin position="15"/>
        <end position="48"/>
    </location>
</feature>
<dbReference type="InterPro" id="IPR011992">
    <property type="entry name" value="EF-hand-dom_pair"/>
</dbReference>
<proteinExistence type="predicted"/>
<comment type="caution">
    <text evidence="2">The sequence shown here is derived from an EMBL/GenBank/DDBJ whole genome shotgun (WGS) entry which is preliminary data.</text>
</comment>
<dbReference type="SUPFAM" id="SSF47473">
    <property type="entry name" value="EF-hand"/>
    <property type="match status" value="1"/>
</dbReference>
<keyword evidence="3" id="KW-1185">Reference proteome</keyword>
<protein>
    <recommendedName>
        <fullName evidence="4">EF-hand domain-containing protein</fullName>
    </recommendedName>
</protein>
<name>A0A2J7QPA7_9NEOP</name>
<dbReference type="EMBL" id="NEVH01012095">
    <property type="protein sequence ID" value="PNF30409.1"/>
    <property type="molecule type" value="Genomic_DNA"/>
</dbReference>
<organism evidence="2 3">
    <name type="scientific">Cryptotermes secundus</name>
    <dbReference type="NCBI Taxonomy" id="105785"/>
    <lineage>
        <taxon>Eukaryota</taxon>
        <taxon>Metazoa</taxon>
        <taxon>Ecdysozoa</taxon>
        <taxon>Arthropoda</taxon>
        <taxon>Hexapoda</taxon>
        <taxon>Insecta</taxon>
        <taxon>Pterygota</taxon>
        <taxon>Neoptera</taxon>
        <taxon>Polyneoptera</taxon>
        <taxon>Dictyoptera</taxon>
        <taxon>Blattodea</taxon>
        <taxon>Blattoidea</taxon>
        <taxon>Termitoidae</taxon>
        <taxon>Kalotermitidae</taxon>
        <taxon>Cryptotermitinae</taxon>
        <taxon>Cryptotermes</taxon>
    </lineage>
</organism>
<dbReference type="STRING" id="105785.A0A2J7QPA7"/>
<feature type="region of interest" description="Disordered" evidence="1">
    <location>
        <begin position="1"/>
        <end position="60"/>
    </location>
</feature>
<evidence type="ECO:0000256" key="1">
    <source>
        <dbReference type="SAM" id="MobiDB-lite"/>
    </source>
</evidence>
<dbReference type="InParanoid" id="A0A2J7QPA7"/>
<evidence type="ECO:0000313" key="3">
    <source>
        <dbReference type="Proteomes" id="UP000235965"/>
    </source>
</evidence>
<dbReference type="AlphaFoldDB" id="A0A2J7QPA7"/>
<evidence type="ECO:0008006" key="4">
    <source>
        <dbReference type="Google" id="ProtNLM"/>
    </source>
</evidence>